<dbReference type="GO" id="GO:0003677">
    <property type="term" value="F:DNA binding"/>
    <property type="evidence" value="ECO:0007669"/>
    <property type="project" value="UniProtKB-KW"/>
</dbReference>
<gene>
    <name evidence="5" type="ORF">F6B93_12620</name>
</gene>
<keyword evidence="2" id="KW-0238">DNA-binding</keyword>
<evidence type="ECO:0000313" key="5">
    <source>
        <dbReference type="EMBL" id="QUR67837.1"/>
    </source>
</evidence>
<dbReference type="KEGG" id="mspg:F6B93_12620"/>
<evidence type="ECO:0000313" key="6">
    <source>
        <dbReference type="Proteomes" id="UP000682202"/>
    </source>
</evidence>
<dbReference type="InterPro" id="IPR051081">
    <property type="entry name" value="HTH_MetalResp_TranReg"/>
</dbReference>
<reference evidence="5" key="1">
    <citation type="submission" date="2019-12" db="EMBL/GenBank/DDBJ databases">
        <title>Mycobacterium spongiae sp. nov.</title>
        <authorList>
            <person name="Stinear T."/>
        </authorList>
    </citation>
    <scope>NUCLEOTIDE SEQUENCE</scope>
    <source>
        <strain evidence="5">FSD4b-SM</strain>
    </source>
</reference>
<dbReference type="PANTHER" id="PTHR33154">
    <property type="entry name" value="TRANSCRIPTIONAL REGULATOR, ARSR FAMILY"/>
    <property type="match status" value="1"/>
</dbReference>
<evidence type="ECO:0000259" key="4">
    <source>
        <dbReference type="PROSITE" id="PS50987"/>
    </source>
</evidence>
<dbReference type="PANTHER" id="PTHR33154:SF33">
    <property type="entry name" value="TRANSCRIPTIONAL REPRESSOR SDPR"/>
    <property type="match status" value="1"/>
</dbReference>
<dbReference type="PRINTS" id="PR00778">
    <property type="entry name" value="HTHARSR"/>
</dbReference>
<evidence type="ECO:0000256" key="2">
    <source>
        <dbReference type="ARBA" id="ARBA00023125"/>
    </source>
</evidence>
<feature type="domain" description="HTH arsR-type" evidence="4">
    <location>
        <begin position="6"/>
        <end position="112"/>
    </location>
</feature>
<dbReference type="GO" id="GO:0003700">
    <property type="term" value="F:DNA-binding transcription factor activity"/>
    <property type="evidence" value="ECO:0007669"/>
    <property type="project" value="InterPro"/>
</dbReference>
<evidence type="ECO:0000256" key="3">
    <source>
        <dbReference type="ARBA" id="ARBA00023163"/>
    </source>
</evidence>
<dbReference type="AlphaFoldDB" id="A0A975JY51"/>
<protein>
    <submittedName>
        <fullName evidence="5">Metalloregulator ArsR/SmtB family transcription factor</fullName>
    </submittedName>
</protein>
<dbReference type="Gene3D" id="1.10.10.10">
    <property type="entry name" value="Winged helix-like DNA-binding domain superfamily/Winged helix DNA-binding domain"/>
    <property type="match status" value="1"/>
</dbReference>
<keyword evidence="3" id="KW-0804">Transcription</keyword>
<dbReference type="Proteomes" id="UP000682202">
    <property type="component" value="Chromosome"/>
</dbReference>
<sequence>MNATILDRTTADEWASWFRALGDPTRVLILHLLANAKAPMTVGELTERLDVGQSTISHHLAKLADVRFVLADQQGTSSLWRINTKCLACFPSAVDVVMGRIPAEFINETQVQQ</sequence>
<dbReference type="RefSeq" id="WP_211695411.1">
    <property type="nucleotide sequence ID" value="NZ_CP046600.1"/>
</dbReference>
<dbReference type="InterPro" id="IPR036388">
    <property type="entry name" value="WH-like_DNA-bd_sf"/>
</dbReference>
<name>A0A975JY51_9MYCO</name>
<dbReference type="CDD" id="cd00090">
    <property type="entry name" value="HTH_ARSR"/>
    <property type="match status" value="1"/>
</dbReference>
<dbReference type="Pfam" id="PF01022">
    <property type="entry name" value="HTH_5"/>
    <property type="match status" value="1"/>
</dbReference>
<dbReference type="InterPro" id="IPR011991">
    <property type="entry name" value="ArsR-like_HTH"/>
</dbReference>
<evidence type="ECO:0000256" key="1">
    <source>
        <dbReference type="ARBA" id="ARBA00023015"/>
    </source>
</evidence>
<dbReference type="SUPFAM" id="SSF46785">
    <property type="entry name" value="Winged helix' DNA-binding domain"/>
    <property type="match status" value="1"/>
</dbReference>
<dbReference type="InterPro" id="IPR036390">
    <property type="entry name" value="WH_DNA-bd_sf"/>
</dbReference>
<dbReference type="InterPro" id="IPR001845">
    <property type="entry name" value="HTH_ArsR_DNA-bd_dom"/>
</dbReference>
<accession>A0A975JY51</accession>
<proteinExistence type="predicted"/>
<dbReference type="NCBIfam" id="NF033788">
    <property type="entry name" value="HTH_metalloreg"/>
    <property type="match status" value="1"/>
</dbReference>
<dbReference type="PROSITE" id="PS50987">
    <property type="entry name" value="HTH_ARSR_2"/>
    <property type="match status" value="1"/>
</dbReference>
<dbReference type="EMBL" id="CP046600">
    <property type="protein sequence ID" value="QUR67837.1"/>
    <property type="molecule type" value="Genomic_DNA"/>
</dbReference>
<keyword evidence="6" id="KW-1185">Reference proteome</keyword>
<keyword evidence="1" id="KW-0805">Transcription regulation</keyword>
<dbReference type="SMART" id="SM00418">
    <property type="entry name" value="HTH_ARSR"/>
    <property type="match status" value="1"/>
</dbReference>
<organism evidence="5 6">
    <name type="scientific">Mycobacterium spongiae</name>
    <dbReference type="NCBI Taxonomy" id="886343"/>
    <lineage>
        <taxon>Bacteria</taxon>
        <taxon>Bacillati</taxon>
        <taxon>Actinomycetota</taxon>
        <taxon>Actinomycetes</taxon>
        <taxon>Mycobacteriales</taxon>
        <taxon>Mycobacteriaceae</taxon>
        <taxon>Mycobacterium</taxon>
    </lineage>
</organism>